<dbReference type="InterPro" id="IPR025330">
    <property type="entry name" value="DUF4236"/>
</dbReference>
<keyword evidence="3" id="KW-1185">Reference proteome</keyword>
<gene>
    <name evidence="2" type="ORF">KIKIMORA_01710</name>
</gene>
<feature type="domain" description="DUF4236" evidence="1">
    <location>
        <begin position="4"/>
        <end position="56"/>
    </location>
</feature>
<reference evidence="2 3" key="1">
    <citation type="submission" date="2022-05" db="EMBL/GenBank/DDBJ databases">
        <authorList>
            <person name="Friedrich I."/>
            <person name="Poehlein A."/>
            <person name="Schneider D."/>
            <person name="Hertel R."/>
            <person name="Daniel R."/>
        </authorList>
    </citation>
    <scope>NUCLEOTIDE SEQUENCE [LARGE SCALE GENOMIC DNA]</scope>
</reference>
<dbReference type="Proteomes" id="UP001056576">
    <property type="component" value="Segment"/>
</dbReference>
<name>A0A9E7MSM5_9CAUD</name>
<sequence length="64" mass="7205">MGHFRFRKTFKLLPGVRLNVSKTGVSTSVGPRGMTTNFSRRGIRTTLSWLGTGLAYVFSWGKKR</sequence>
<protein>
    <recommendedName>
        <fullName evidence="1">DUF4236 domain-containing protein</fullName>
    </recommendedName>
</protein>
<evidence type="ECO:0000313" key="3">
    <source>
        <dbReference type="Proteomes" id="UP001056576"/>
    </source>
</evidence>
<dbReference type="EMBL" id="ON529857">
    <property type="protein sequence ID" value="USN15317.1"/>
    <property type="molecule type" value="Genomic_DNA"/>
</dbReference>
<accession>A0A9E7MSM5</accession>
<evidence type="ECO:0000313" key="2">
    <source>
        <dbReference type="EMBL" id="USN15317.1"/>
    </source>
</evidence>
<proteinExistence type="predicted"/>
<dbReference type="Pfam" id="PF14020">
    <property type="entry name" value="DUF4236"/>
    <property type="match status" value="1"/>
</dbReference>
<organism evidence="2 3">
    <name type="scientific">Brevundimonas phage vB_BpoS-Kikimora</name>
    <dbReference type="NCBI Taxonomy" id="2948601"/>
    <lineage>
        <taxon>Viruses</taxon>
        <taxon>Duplodnaviria</taxon>
        <taxon>Heunggongvirae</taxon>
        <taxon>Uroviricota</taxon>
        <taxon>Caudoviricetes</taxon>
        <taxon>Jeanschmidtviridae</taxon>
        <taxon>Kikimoravirus</taxon>
        <taxon>Kikimoravirus kikimora</taxon>
    </lineage>
</organism>
<evidence type="ECO:0000259" key="1">
    <source>
        <dbReference type="Pfam" id="PF14020"/>
    </source>
</evidence>